<comment type="caution">
    <text evidence="1">The sequence shown here is derived from an EMBL/GenBank/DDBJ whole genome shotgun (WGS) entry which is preliminary data.</text>
</comment>
<dbReference type="EMBL" id="MU273522">
    <property type="protein sequence ID" value="KAI0033359.1"/>
    <property type="molecule type" value="Genomic_DNA"/>
</dbReference>
<sequence length="688" mass="80584">MASRDHVPSSPSTMGRSRSRSNSPYSREDGRRRYDGDCSSVDRSSSRYAEREGREHDHAHYKRRRSQSRDDDEHARKDRSWNTDNEKKEKKRKREKSEERRARKAEKKRMREEEEARQVAELSVYSAADNPFHDVNLGQQFRWHKKNEKEKKAGLSLAEAQRRDALRRQEAKEELERLNRRRAERETEQRLREEEEVRMQRLAESAQMAEWVAKDGDFQLEQERRRAVIRIKEKRAKAVDFLALNLRYVDHIGDRQDGEDLEASGLEIDLDEPYNIFDNLSPDQVEELHDDIERYISLEHSEVNVDFWTNMMVVCKDKLDRIKADHRLGVEAAAAIEADITALLQGKSHEHLVALQRQIQAKLTSGEPVDTDYWEGLLKKLLVWKAKAKLKSLHEVVVRNRLEHLRKRQRDEALQAQEELLEGVATEAVKGKGGSLVQNPTAEEEQLIPYNRSMSPGLIDITKLRYDERQINIVLEADDKRALFGQRRAVAATRFIIKTSQPVAPAEEDPVASSGADLASEALYRAEAEKDMDEEEEPFDLEENIANPTTYNWEDKYRPRKPRYFNRVHTGYEWNKYNQTHYEYFNIFYPDLIDKSKAPVYKIVKEPGNEETVLLHFSAGPPYEDIAFRIVNREWEYSHKRGFRSSFDRGCLSLWFNFRRNAVHDVTRRVARLGTRLHASGLIIFPDK</sequence>
<dbReference type="Proteomes" id="UP000814128">
    <property type="component" value="Unassembled WGS sequence"/>
</dbReference>
<accession>A0ACB8QNL3</accession>
<keyword evidence="2" id="KW-1185">Reference proteome</keyword>
<proteinExistence type="predicted"/>
<reference evidence="1" key="1">
    <citation type="submission" date="2021-02" db="EMBL/GenBank/DDBJ databases">
        <authorList>
            <consortium name="DOE Joint Genome Institute"/>
            <person name="Ahrendt S."/>
            <person name="Looney B.P."/>
            <person name="Miyauchi S."/>
            <person name="Morin E."/>
            <person name="Drula E."/>
            <person name="Courty P.E."/>
            <person name="Chicoki N."/>
            <person name="Fauchery L."/>
            <person name="Kohler A."/>
            <person name="Kuo A."/>
            <person name="Labutti K."/>
            <person name="Pangilinan J."/>
            <person name="Lipzen A."/>
            <person name="Riley R."/>
            <person name="Andreopoulos W."/>
            <person name="He G."/>
            <person name="Johnson J."/>
            <person name="Barry K.W."/>
            <person name="Grigoriev I.V."/>
            <person name="Nagy L."/>
            <person name="Hibbett D."/>
            <person name="Henrissat B."/>
            <person name="Matheny P.B."/>
            <person name="Labbe J."/>
            <person name="Martin F."/>
        </authorList>
    </citation>
    <scope>NUCLEOTIDE SEQUENCE</scope>
    <source>
        <strain evidence="1">EC-137</strain>
    </source>
</reference>
<gene>
    <name evidence="1" type="ORF">K488DRAFT_77970</name>
</gene>
<protein>
    <submittedName>
        <fullName evidence="1">Cactin</fullName>
    </submittedName>
</protein>
<evidence type="ECO:0000313" key="2">
    <source>
        <dbReference type="Proteomes" id="UP000814128"/>
    </source>
</evidence>
<evidence type="ECO:0000313" key="1">
    <source>
        <dbReference type="EMBL" id="KAI0033359.1"/>
    </source>
</evidence>
<reference evidence="1" key="2">
    <citation type="journal article" date="2022" name="New Phytol.">
        <title>Evolutionary transition to the ectomycorrhizal habit in the genomes of a hyperdiverse lineage of mushroom-forming fungi.</title>
        <authorList>
            <person name="Looney B."/>
            <person name="Miyauchi S."/>
            <person name="Morin E."/>
            <person name="Drula E."/>
            <person name="Courty P.E."/>
            <person name="Kohler A."/>
            <person name="Kuo A."/>
            <person name="LaButti K."/>
            <person name="Pangilinan J."/>
            <person name="Lipzen A."/>
            <person name="Riley R."/>
            <person name="Andreopoulos W."/>
            <person name="He G."/>
            <person name="Johnson J."/>
            <person name="Nolan M."/>
            <person name="Tritt A."/>
            <person name="Barry K.W."/>
            <person name="Grigoriev I.V."/>
            <person name="Nagy L.G."/>
            <person name="Hibbett D."/>
            <person name="Henrissat B."/>
            <person name="Matheny P.B."/>
            <person name="Labbe J."/>
            <person name="Martin F.M."/>
        </authorList>
    </citation>
    <scope>NUCLEOTIDE SEQUENCE</scope>
    <source>
        <strain evidence="1">EC-137</strain>
    </source>
</reference>
<name>A0ACB8QNL3_9AGAM</name>
<organism evidence="1 2">
    <name type="scientific">Vararia minispora EC-137</name>
    <dbReference type="NCBI Taxonomy" id="1314806"/>
    <lineage>
        <taxon>Eukaryota</taxon>
        <taxon>Fungi</taxon>
        <taxon>Dikarya</taxon>
        <taxon>Basidiomycota</taxon>
        <taxon>Agaricomycotina</taxon>
        <taxon>Agaricomycetes</taxon>
        <taxon>Russulales</taxon>
        <taxon>Lachnocladiaceae</taxon>
        <taxon>Vararia</taxon>
    </lineage>
</organism>